<evidence type="ECO:0000256" key="1">
    <source>
        <dbReference type="SAM" id="SignalP"/>
    </source>
</evidence>
<dbReference type="AlphaFoldDB" id="A0A6N6VX45"/>
<protein>
    <submittedName>
        <fullName evidence="2">Uncharacterized protein</fullName>
    </submittedName>
</protein>
<sequence>MYLLGLKSILTLVLFSFSLNAFSYDMICKDDKGKQIFSFNLEKPLSSQISNKLGMRVVIIKGFNGDGNRFSFVANSAQEIDLKEYHSLILNGFGQIIIRDPYSSKKIISLKEITLKLNKLENLLNLGSVEVLTSSIVENENQKIEHSNCTFDIINQKEIKIFSKILESLKQKR</sequence>
<evidence type="ECO:0000313" key="3">
    <source>
        <dbReference type="Proteomes" id="UP000437748"/>
    </source>
</evidence>
<dbReference type="RefSeq" id="WP_153421105.1">
    <property type="nucleotide sequence ID" value="NZ_WFLM01000004.1"/>
</dbReference>
<dbReference type="OrthoDB" id="9849906at2"/>
<comment type="caution">
    <text evidence="2">The sequence shown here is derived from an EMBL/GenBank/DDBJ whole genome shotgun (WGS) entry which is preliminary data.</text>
</comment>
<keyword evidence="1" id="KW-0732">Signal</keyword>
<name>A0A6N6VX45_9BACT</name>
<feature type="chain" id="PRO_5026859993" evidence="1">
    <location>
        <begin position="24"/>
        <end position="173"/>
    </location>
</feature>
<reference evidence="2 3" key="1">
    <citation type="submission" date="2019-10" db="EMBL/GenBank/DDBJ databases">
        <title>New species of Slilvanegrellaceae.</title>
        <authorList>
            <person name="Pitt A."/>
            <person name="Hahn M.W."/>
        </authorList>
    </citation>
    <scope>NUCLEOTIDE SEQUENCE [LARGE SCALE GENOMIC DNA]</scope>
    <source>
        <strain evidence="2 3">SP-Ram-0.45-NSY-1</strain>
    </source>
</reference>
<organism evidence="2 3">
    <name type="scientific">Silvanigrella paludirubra</name>
    <dbReference type="NCBI Taxonomy" id="2499159"/>
    <lineage>
        <taxon>Bacteria</taxon>
        <taxon>Pseudomonadati</taxon>
        <taxon>Bdellovibrionota</taxon>
        <taxon>Oligoflexia</taxon>
        <taxon>Silvanigrellales</taxon>
        <taxon>Silvanigrellaceae</taxon>
        <taxon>Silvanigrella</taxon>
    </lineage>
</organism>
<gene>
    <name evidence="2" type="ORF">GCL60_12710</name>
</gene>
<feature type="signal peptide" evidence="1">
    <location>
        <begin position="1"/>
        <end position="23"/>
    </location>
</feature>
<proteinExistence type="predicted"/>
<keyword evidence="3" id="KW-1185">Reference proteome</keyword>
<dbReference type="EMBL" id="WFLM01000004">
    <property type="protein sequence ID" value="KAB8038027.1"/>
    <property type="molecule type" value="Genomic_DNA"/>
</dbReference>
<accession>A0A6N6VX45</accession>
<dbReference type="Proteomes" id="UP000437748">
    <property type="component" value="Unassembled WGS sequence"/>
</dbReference>
<evidence type="ECO:0000313" key="2">
    <source>
        <dbReference type="EMBL" id="KAB8038027.1"/>
    </source>
</evidence>